<keyword evidence="4" id="KW-0677">Repeat</keyword>
<evidence type="ECO:0000256" key="5">
    <source>
        <dbReference type="ARBA" id="ARBA00022741"/>
    </source>
</evidence>
<evidence type="ECO:0000256" key="6">
    <source>
        <dbReference type="ARBA" id="ARBA00022840"/>
    </source>
</evidence>
<dbReference type="GO" id="GO:0005524">
    <property type="term" value="F:ATP binding"/>
    <property type="evidence" value="ECO:0007669"/>
    <property type="project" value="UniProtKB-KW"/>
</dbReference>
<dbReference type="InterPro" id="IPR003439">
    <property type="entry name" value="ABC_transporter-like_ATP-bd"/>
</dbReference>
<dbReference type="PANTHER" id="PTHR43790">
    <property type="entry name" value="CARBOHYDRATE TRANSPORT ATP-BINDING PROTEIN MG119-RELATED"/>
    <property type="match status" value="1"/>
</dbReference>
<evidence type="ECO:0000256" key="1">
    <source>
        <dbReference type="ARBA" id="ARBA00022448"/>
    </source>
</evidence>
<dbReference type="Pfam" id="PF00005">
    <property type="entry name" value="ABC_tran"/>
    <property type="match status" value="2"/>
</dbReference>
<dbReference type="SMART" id="SM00382">
    <property type="entry name" value="AAA"/>
    <property type="match status" value="2"/>
</dbReference>
<dbReference type="InterPro" id="IPR003593">
    <property type="entry name" value="AAA+_ATPase"/>
</dbReference>
<keyword evidence="6 10" id="KW-0067">ATP-binding</keyword>
<keyword evidence="7" id="KW-1278">Translocase</keyword>
<evidence type="ECO:0000256" key="3">
    <source>
        <dbReference type="ARBA" id="ARBA00022597"/>
    </source>
</evidence>
<organism evidence="10 11">
    <name type="scientific">Leucobacter allii</name>
    <dbReference type="NCBI Taxonomy" id="2932247"/>
    <lineage>
        <taxon>Bacteria</taxon>
        <taxon>Bacillati</taxon>
        <taxon>Actinomycetota</taxon>
        <taxon>Actinomycetes</taxon>
        <taxon>Micrococcales</taxon>
        <taxon>Microbacteriaceae</taxon>
        <taxon>Leucobacter</taxon>
    </lineage>
</organism>
<keyword evidence="8" id="KW-0472">Membrane</keyword>
<dbReference type="CDD" id="cd03216">
    <property type="entry name" value="ABC_Carb_Monos_I"/>
    <property type="match status" value="1"/>
</dbReference>
<dbReference type="CDD" id="cd03215">
    <property type="entry name" value="ABC_Carb_Monos_II"/>
    <property type="match status" value="1"/>
</dbReference>
<dbReference type="PROSITE" id="PS00211">
    <property type="entry name" value="ABC_TRANSPORTER_1"/>
    <property type="match status" value="1"/>
</dbReference>
<dbReference type="PANTHER" id="PTHR43790:SF3">
    <property type="entry name" value="D-ALLOSE IMPORT ATP-BINDING PROTEIN ALSA-RELATED"/>
    <property type="match status" value="1"/>
</dbReference>
<dbReference type="RefSeq" id="WP_244728249.1">
    <property type="nucleotide sequence ID" value="NZ_CP095045.1"/>
</dbReference>
<dbReference type="Gene3D" id="3.40.50.300">
    <property type="entry name" value="P-loop containing nucleotide triphosphate hydrolases"/>
    <property type="match status" value="2"/>
</dbReference>
<evidence type="ECO:0000313" key="11">
    <source>
        <dbReference type="Proteomes" id="UP000831786"/>
    </source>
</evidence>
<dbReference type="SUPFAM" id="SSF52540">
    <property type="entry name" value="P-loop containing nucleoside triphosphate hydrolases"/>
    <property type="match status" value="2"/>
</dbReference>
<keyword evidence="3" id="KW-0762">Sugar transport</keyword>
<keyword evidence="1" id="KW-0813">Transport</keyword>
<dbReference type="EMBL" id="CP095045">
    <property type="protein sequence ID" value="UOQ57496.1"/>
    <property type="molecule type" value="Genomic_DNA"/>
</dbReference>
<evidence type="ECO:0000313" key="10">
    <source>
        <dbReference type="EMBL" id="UOQ57496.1"/>
    </source>
</evidence>
<keyword evidence="2" id="KW-1003">Cell membrane</keyword>
<gene>
    <name evidence="10" type="ORF">MUN78_01220</name>
</gene>
<evidence type="ECO:0000256" key="7">
    <source>
        <dbReference type="ARBA" id="ARBA00022967"/>
    </source>
</evidence>
<name>A0ABY4FMK2_9MICO</name>
<accession>A0ABY4FMK2</accession>
<evidence type="ECO:0000256" key="4">
    <source>
        <dbReference type="ARBA" id="ARBA00022737"/>
    </source>
</evidence>
<sequence>MTSTPEPIVRLTGVSKTYGSHTVLHDVGFALSPGTVTGLVGENGAGKSTVIRILSGATEPTGGSVVLDGRPLPATTRGVIDAGISVIYQELTDVPDLSLLENLLLGNLDARAGVKRHRANRERALAGLRAVGLEYLELEAPLRELTIAQRQLAEIARCLIRDARVLVLDEPTSSLPEGDVETLLTVVERLRAQGMAILYVTHHLDELFRIADRFVVLRDGRKVAEGPAGEWDAHSLVRTMLAAELEQAYPWRERELGGRVLDVEDLVAPGVRGASLEARAGEIVGLVGLAGAGRTELMRAMCGVTPAVSGRVRVDGDAVRTGSIRRSMRRGLHYASEDRKQDGLVLDGTIEANLVYGDYGRVSRLGVLNVRALTEYARSIVARYRVRMHSTRQAIGELSGGNQQKIVVARLSERRPRVACFDDPTRGVDVGAKASIYEEIFQLAERGAAVLVSSSDTDEVLAVADRVYVLAGGRIIAERTRDTFEREHILHLSSGAGAHAGEKTTHG</sequence>
<proteinExistence type="predicted"/>
<keyword evidence="5" id="KW-0547">Nucleotide-binding</keyword>
<protein>
    <submittedName>
        <fullName evidence="10">Sugar ABC transporter ATP-binding protein</fullName>
    </submittedName>
</protein>
<dbReference type="Proteomes" id="UP000831786">
    <property type="component" value="Chromosome"/>
</dbReference>
<dbReference type="PROSITE" id="PS50893">
    <property type="entry name" value="ABC_TRANSPORTER_2"/>
    <property type="match status" value="2"/>
</dbReference>
<evidence type="ECO:0000256" key="8">
    <source>
        <dbReference type="ARBA" id="ARBA00023136"/>
    </source>
</evidence>
<keyword evidence="11" id="KW-1185">Reference proteome</keyword>
<feature type="domain" description="ABC transporter" evidence="9">
    <location>
        <begin position="9"/>
        <end position="244"/>
    </location>
</feature>
<evidence type="ECO:0000259" key="9">
    <source>
        <dbReference type="PROSITE" id="PS50893"/>
    </source>
</evidence>
<dbReference type="InterPro" id="IPR027417">
    <property type="entry name" value="P-loop_NTPase"/>
</dbReference>
<feature type="domain" description="ABC transporter" evidence="9">
    <location>
        <begin position="251"/>
        <end position="497"/>
    </location>
</feature>
<dbReference type="InterPro" id="IPR050107">
    <property type="entry name" value="ABC_carbohydrate_import_ATPase"/>
</dbReference>
<reference evidence="10 11" key="1">
    <citation type="submission" date="2022-04" db="EMBL/GenBank/DDBJ databases">
        <title>Leucobacter sp. isolated from rhizosphere of garlic.</title>
        <authorList>
            <person name="Won M."/>
            <person name="Lee C.-M."/>
            <person name="Woen H.-Y."/>
            <person name="Kwon S.-W."/>
        </authorList>
    </citation>
    <scope>NUCLEOTIDE SEQUENCE [LARGE SCALE GENOMIC DNA]</scope>
    <source>
        <strain evidence="10 11">H21R-40</strain>
    </source>
</reference>
<evidence type="ECO:0000256" key="2">
    <source>
        <dbReference type="ARBA" id="ARBA00022475"/>
    </source>
</evidence>
<dbReference type="InterPro" id="IPR017871">
    <property type="entry name" value="ABC_transporter-like_CS"/>
</dbReference>